<dbReference type="Gramene" id="rna26386">
    <property type="protein sequence ID" value="RHN63660.1"/>
    <property type="gene ID" value="gene26386"/>
</dbReference>
<evidence type="ECO:0000313" key="1">
    <source>
        <dbReference type="EMBL" id="RHN63660.1"/>
    </source>
</evidence>
<proteinExistence type="predicted"/>
<sequence length="82" mass="9755">MPRFSNRVTIDTYDPRYDQPYPENLTNKFENRVTIWHPANQLTASQNRVTMPNSCHDFSVLSDHKFEAKSQHISHDIILIYY</sequence>
<reference evidence="1" key="1">
    <citation type="journal article" date="2018" name="Nat. Plants">
        <title>Whole-genome landscape of Medicago truncatula symbiotic genes.</title>
        <authorList>
            <person name="Pecrix Y."/>
            <person name="Gamas P."/>
            <person name="Carrere S."/>
        </authorList>
    </citation>
    <scope>NUCLEOTIDE SEQUENCE</scope>
    <source>
        <tissue evidence="1">Leaves</tissue>
    </source>
</reference>
<name>A0A396IDN2_MEDTR</name>
<organism evidence="1">
    <name type="scientific">Medicago truncatula</name>
    <name type="common">Barrel medic</name>
    <name type="synonym">Medicago tribuloides</name>
    <dbReference type="NCBI Taxonomy" id="3880"/>
    <lineage>
        <taxon>Eukaryota</taxon>
        <taxon>Viridiplantae</taxon>
        <taxon>Streptophyta</taxon>
        <taxon>Embryophyta</taxon>
        <taxon>Tracheophyta</taxon>
        <taxon>Spermatophyta</taxon>
        <taxon>Magnoliopsida</taxon>
        <taxon>eudicotyledons</taxon>
        <taxon>Gunneridae</taxon>
        <taxon>Pentapetalae</taxon>
        <taxon>rosids</taxon>
        <taxon>fabids</taxon>
        <taxon>Fabales</taxon>
        <taxon>Fabaceae</taxon>
        <taxon>Papilionoideae</taxon>
        <taxon>50 kb inversion clade</taxon>
        <taxon>NPAAA clade</taxon>
        <taxon>Hologalegina</taxon>
        <taxon>IRL clade</taxon>
        <taxon>Trifolieae</taxon>
        <taxon>Medicago</taxon>
    </lineage>
</organism>
<dbReference type="AlphaFoldDB" id="A0A396IDN2"/>
<protein>
    <submittedName>
        <fullName evidence="1">Uncharacterized protein</fullName>
    </submittedName>
</protein>
<dbReference type="Proteomes" id="UP000265566">
    <property type="component" value="Chromosome 4"/>
</dbReference>
<comment type="caution">
    <text evidence="1">The sequence shown here is derived from an EMBL/GenBank/DDBJ whole genome shotgun (WGS) entry which is preliminary data.</text>
</comment>
<accession>A0A396IDN2</accession>
<dbReference type="EMBL" id="PSQE01000004">
    <property type="protein sequence ID" value="RHN63660.1"/>
    <property type="molecule type" value="Genomic_DNA"/>
</dbReference>
<gene>
    <name evidence="1" type="ORF">MtrunA17_Chr4g0060691</name>
</gene>